<reference evidence="2" key="1">
    <citation type="submission" date="2017-03" db="EMBL/GenBank/DDBJ databases">
        <title>The mitochondrial genome of the carnivorous plant Utricularia reniformis (Lentibulariaceae): structure, comparative analysis and evolutionary landmarks.</title>
        <authorList>
            <person name="Silva S.R."/>
            <person name="Alvarenga D.O."/>
            <person name="Michael T.P."/>
            <person name="Miranda V.F.O."/>
            <person name="Varani A.M."/>
        </authorList>
    </citation>
    <scope>NUCLEOTIDE SEQUENCE</scope>
</reference>
<dbReference type="EMBL" id="KY774314">
    <property type="protein sequence ID" value="ART31723.1"/>
    <property type="molecule type" value="Genomic_DNA"/>
</dbReference>
<accession>A0A1Y0B2X2</accession>
<keyword evidence="1" id="KW-0472">Membrane</keyword>
<evidence type="ECO:0000256" key="1">
    <source>
        <dbReference type="SAM" id="Phobius"/>
    </source>
</evidence>
<feature type="transmembrane region" description="Helical" evidence="1">
    <location>
        <begin position="15"/>
        <end position="35"/>
    </location>
</feature>
<proteinExistence type="predicted"/>
<dbReference type="AlphaFoldDB" id="A0A1Y0B2X2"/>
<keyword evidence="1" id="KW-1133">Transmembrane helix</keyword>
<keyword evidence="1" id="KW-0812">Transmembrane</keyword>
<name>A0A1Y0B2X2_9LAMI</name>
<organism evidence="2">
    <name type="scientific">Utricularia reniformis</name>
    <dbReference type="NCBI Taxonomy" id="192314"/>
    <lineage>
        <taxon>Eukaryota</taxon>
        <taxon>Viridiplantae</taxon>
        <taxon>Streptophyta</taxon>
        <taxon>Embryophyta</taxon>
        <taxon>Tracheophyta</taxon>
        <taxon>Spermatophyta</taxon>
        <taxon>Magnoliopsida</taxon>
        <taxon>eudicotyledons</taxon>
        <taxon>Gunneridae</taxon>
        <taxon>Pentapetalae</taxon>
        <taxon>asterids</taxon>
        <taxon>lamiids</taxon>
        <taxon>Lamiales</taxon>
        <taxon>Lentibulariaceae</taxon>
        <taxon>Utricularia</taxon>
    </lineage>
</organism>
<sequence length="44" mass="5233">MVFNHFFPTLLEFGLIFYFVVELVCIKILFCLIGFTQKKPIYAE</sequence>
<gene>
    <name evidence="2" type="ORF">AEK19_MT1534</name>
</gene>
<evidence type="ECO:0000313" key="2">
    <source>
        <dbReference type="EMBL" id="ART31723.1"/>
    </source>
</evidence>
<protein>
    <submittedName>
        <fullName evidence="2">Uncharacterized protein</fullName>
    </submittedName>
</protein>
<geneLocation type="mitochondrion" evidence="2"/>
<keyword evidence="2" id="KW-0496">Mitochondrion</keyword>